<dbReference type="AlphaFoldDB" id="A0A518K897"/>
<dbReference type="Proteomes" id="UP000316426">
    <property type="component" value="Chromosome"/>
</dbReference>
<dbReference type="EMBL" id="CP036349">
    <property type="protein sequence ID" value="QDV74018.1"/>
    <property type="molecule type" value="Genomic_DNA"/>
</dbReference>
<dbReference type="KEGG" id="bmei:Spa11_22170"/>
<gene>
    <name evidence="2" type="ORF">Spa11_22170</name>
</gene>
<evidence type="ECO:0000256" key="1">
    <source>
        <dbReference type="SAM" id="MobiDB-lite"/>
    </source>
</evidence>
<sequence>MNTNKSIDIVLKTLNELHRDLSTAQRGPMEPLLRSELSRLAGTTAHIATQLLTANQSALGQIAAKKEAIATLAAANKAAIAKQQAAAQQKPETLPAEPASPPIDPTLGHRLAAELLGRQAKEPSITPPKQSQGVLDGWDWRNSKLPILQ</sequence>
<feature type="region of interest" description="Disordered" evidence="1">
    <location>
        <begin position="81"/>
        <end position="137"/>
    </location>
</feature>
<name>A0A518K897_9BACT</name>
<feature type="compositionally biased region" description="Low complexity" evidence="1">
    <location>
        <begin position="81"/>
        <end position="90"/>
    </location>
</feature>
<dbReference type="RefSeq" id="WP_145112018.1">
    <property type="nucleotide sequence ID" value="NZ_CP036349.1"/>
</dbReference>
<organism evidence="2 3">
    <name type="scientific">Botrimarina mediterranea</name>
    <dbReference type="NCBI Taxonomy" id="2528022"/>
    <lineage>
        <taxon>Bacteria</taxon>
        <taxon>Pseudomonadati</taxon>
        <taxon>Planctomycetota</taxon>
        <taxon>Planctomycetia</taxon>
        <taxon>Pirellulales</taxon>
        <taxon>Lacipirellulaceae</taxon>
        <taxon>Botrimarina</taxon>
    </lineage>
</organism>
<evidence type="ECO:0000313" key="3">
    <source>
        <dbReference type="Proteomes" id="UP000316426"/>
    </source>
</evidence>
<keyword evidence="3" id="KW-1185">Reference proteome</keyword>
<proteinExistence type="predicted"/>
<reference evidence="2 3" key="1">
    <citation type="submission" date="2019-02" db="EMBL/GenBank/DDBJ databases">
        <title>Deep-cultivation of Planctomycetes and their phenomic and genomic characterization uncovers novel biology.</title>
        <authorList>
            <person name="Wiegand S."/>
            <person name="Jogler M."/>
            <person name="Boedeker C."/>
            <person name="Pinto D."/>
            <person name="Vollmers J."/>
            <person name="Rivas-Marin E."/>
            <person name="Kohn T."/>
            <person name="Peeters S.H."/>
            <person name="Heuer A."/>
            <person name="Rast P."/>
            <person name="Oberbeckmann S."/>
            <person name="Bunk B."/>
            <person name="Jeske O."/>
            <person name="Meyerdierks A."/>
            <person name="Storesund J.E."/>
            <person name="Kallscheuer N."/>
            <person name="Luecker S."/>
            <person name="Lage O.M."/>
            <person name="Pohl T."/>
            <person name="Merkel B.J."/>
            <person name="Hornburger P."/>
            <person name="Mueller R.-W."/>
            <person name="Bruemmer F."/>
            <person name="Labrenz M."/>
            <person name="Spormann A.M."/>
            <person name="Op den Camp H."/>
            <person name="Overmann J."/>
            <person name="Amann R."/>
            <person name="Jetten M.S.M."/>
            <person name="Mascher T."/>
            <person name="Medema M.H."/>
            <person name="Devos D.P."/>
            <person name="Kaster A.-K."/>
            <person name="Ovreas L."/>
            <person name="Rohde M."/>
            <person name="Galperin M.Y."/>
            <person name="Jogler C."/>
        </authorList>
    </citation>
    <scope>NUCLEOTIDE SEQUENCE [LARGE SCALE GENOMIC DNA]</scope>
    <source>
        <strain evidence="2 3">Spa11</strain>
    </source>
</reference>
<protein>
    <submittedName>
        <fullName evidence="2">Uncharacterized protein</fullName>
    </submittedName>
</protein>
<evidence type="ECO:0000313" key="2">
    <source>
        <dbReference type="EMBL" id="QDV74018.1"/>
    </source>
</evidence>
<accession>A0A518K897</accession>